<feature type="domain" description="Alpha-L-rhamnosidase concanavalin-like" evidence="4">
    <location>
        <begin position="372"/>
        <end position="469"/>
    </location>
</feature>
<evidence type="ECO:0000259" key="7">
    <source>
        <dbReference type="Pfam" id="PF17390"/>
    </source>
</evidence>
<comment type="catalytic activity">
    <reaction evidence="1">
        <text>Hydrolysis of terminal non-reducing alpha-L-rhamnose residues in alpha-L-rhamnosides.</text>
        <dbReference type="EC" id="3.2.1.40"/>
    </reaction>
</comment>
<dbReference type="PANTHER" id="PTHR33307">
    <property type="entry name" value="ALPHA-RHAMNOSIDASE (EUROFUNG)"/>
    <property type="match status" value="1"/>
</dbReference>
<accession>A0A1Q2MAX5</accession>
<dbReference type="Pfam" id="PF17389">
    <property type="entry name" value="Bac_rhamnosid6H"/>
    <property type="match status" value="1"/>
</dbReference>
<keyword evidence="9" id="KW-1185">Reference proteome</keyword>
<dbReference type="InterPro" id="IPR016007">
    <property type="entry name" value="Alpha_rhamnosid"/>
</dbReference>
<dbReference type="InterPro" id="IPR013783">
    <property type="entry name" value="Ig-like_fold"/>
</dbReference>
<proteinExistence type="predicted"/>
<dbReference type="KEGG" id="pbas:SMSP2_00170"/>
<dbReference type="Pfam" id="PF05592">
    <property type="entry name" value="Bac_rhamnosid"/>
    <property type="match status" value="1"/>
</dbReference>
<dbReference type="STRING" id="1851148.SMSP2_00170"/>
<evidence type="ECO:0000259" key="6">
    <source>
        <dbReference type="Pfam" id="PF17389"/>
    </source>
</evidence>
<dbReference type="Gene3D" id="2.60.40.10">
    <property type="entry name" value="Immunoglobulins"/>
    <property type="match status" value="1"/>
</dbReference>
<dbReference type="InterPro" id="IPR008902">
    <property type="entry name" value="Rhamnosid_concanavalin"/>
</dbReference>
<organism evidence="8 9">
    <name type="scientific">Limihaloglobus sulfuriphilus</name>
    <dbReference type="NCBI Taxonomy" id="1851148"/>
    <lineage>
        <taxon>Bacteria</taxon>
        <taxon>Pseudomonadati</taxon>
        <taxon>Planctomycetota</taxon>
        <taxon>Phycisphaerae</taxon>
        <taxon>Sedimentisphaerales</taxon>
        <taxon>Sedimentisphaeraceae</taxon>
        <taxon>Limihaloglobus</taxon>
    </lineage>
</organism>
<dbReference type="Gene3D" id="1.50.10.10">
    <property type="match status" value="1"/>
</dbReference>
<evidence type="ECO:0000256" key="3">
    <source>
        <dbReference type="ARBA" id="ARBA00022801"/>
    </source>
</evidence>
<dbReference type="InterPro" id="IPR035398">
    <property type="entry name" value="Bac_rhamnosid_C"/>
</dbReference>
<evidence type="ECO:0000313" key="8">
    <source>
        <dbReference type="EMBL" id="AQQ69836.1"/>
    </source>
</evidence>
<protein>
    <recommendedName>
        <fullName evidence="2">alpha-L-rhamnosidase</fullName>
        <ecNumber evidence="2">3.2.1.40</ecNumber>
    </recommendedName>
</protein>
<dbReference type="PIRSF" id="PIRSF010631">
    <property type="entry name" value="A-rhamnsds"/>
    <property type="match status" value="1"/>
</dbReference>
<dbReference type="Gene3D" id="2.60.420.10">
    <property type="entry name" value="Maltose phosphorylase, domain 3"/>
    <property type="match status" value="1"/>
</dbReference>
<evidence type="ECO:0000256" key="1">
    <source>
        <dbReference type="ARBA" id="ARBA00001445"/>
    </source>
</evidence>
<dbReference type="AlphaFoldDB" id="A0A1Q2MAX5"/>
<name>A0A1Q2MAX5_9BACT</name>
<feature type="domain" description="Alpha-L-rhamnosidase six-hairpin glycosidase" evidence="6">
    <location>
        <begin position="478"/>
        <end position="815"/>
    </location>
</feature>
<dbReference type="GO" id="GO:0005975">
    <property type="term" value="P:carbohydrate metabolic process"/>
    <property type="evidence" value="ECO:0007669"/>
    <property type="project" value="InterPro"/>
</dbReference>
<gene>
    <name evidence="8" type="ORF">SMSP2_00170</name>
</gene>
<dbReference type="InterPro" id="IPR012341">
    <property type="entry name" value="6hp_glycosidase-like_sf"/>
</dbReference>
<evidence type="ECO:0000313" key="9">
    <source>
        <dbReference type="Proteomes" id="UP000188181"/>
    </source>
</evidence>
<dbReference type="Pfam" id="PF25788">
    <property type="entry name" value="Ig_Rha78A_N"/>
    <property type="match status" value="1"/>
</dbReference>
<dbReference type="PANTHER" id="PTHR33307:SF6">
    <property type="entry name" value="ALPHA-RHAMNOSIDASE (EUROFUNG)-RELATED"/>
    <property type="match status" value="1"/>
</dbReference>
<dbReference type="InterPro" id="IPR008928">
    <property type="entry name" value="6-hairpin_glycosidase_sf"/>
</dbReference>
<dbReference type="InterPro" id="IPR035396">
    <property type="entry name" value="Bac_rhamnosid6H"/>
</dbReference>
<feature type="domain" description="Alpha-L-rhamnosidase C-terminal" evidence="7">
    <location>
        <begin position="817"/>
        <end position="887"/>
    </location>
</feature>
<dbReference type="Pfam" id="PF17390">
    <property type="entry name" value="Bac_rhamnosid_C"/>
    <property type="match status" value="1"/>
</dbReference>
<dbReference type="Gene3D" id="2.60.120.260">
    <property type="entry name" value="Galactose-binding domain-like"/>
    <property type="match status" value="2"/>
</dbReference>
<feature type="domain" description="Bacterial alpha-L-rhamnosidase N-terminal" evidence="5">
    <location>
        <begin position="193"/>
        <end position="361"/>
    </location>
</feature>
<evidence type="ECO:0000259" key="4">
    <source>
        <dbReference type="Pfam" id="PF05592"/>
    </source>
</evidence>
<reference evidence="9" key="1">
    <citation type="submission" date="2017-02" db="EMBL/GenBank/DDBJ databases">
        <title>Comparative genomics and description of representatives of a novel lineage of planctomycetes thriving in anoxic sediments.</title>
        <authorList>
            <person name="Spring S."/>
            <person name="Bunk B."/>
            <person name="Sproer C."/>
        </authorList>
    </citation>
    <scope>NUCLEOTIDE SEQUENCE [LARGE SCALE GENOMIC DNA]</scope>
    <source>
        <strain evidence="9">SM-Chi-D1</strain>
    </source>
</reference>
<dbReference type="SUPFAM" id="SSF48208">
    <property type="entry name" value="Six-hairpin glycosidases"/>
    <property type="match status" value="1"/>
</dbReference>
<dbReference type="EMBL" id="CP019646">
    <property type="protein sequence ID" value="AQQ69836.1"/>
    <property type="molecule type" value="Genomic_DNA"/>
</dbReference>
<keyword evidence="3" id="KW-0378">Hydrolase</keyword>
<dbReference type="Proteomes" id="UP000188181">
    <property type="component" value="Chromosome"/>
</dbReference>
<sequence>MGINKHLVYMYPDFMKTIITYLLFSSAAIIYGADSMKAIQLRCQYMKNPLGIENPAPELSWKIQEDSENLFQGAYRILAASTPDILLKDEGDLWDSGKVESDKTYAIKYGGKPLESGGECFWKVMLWDGSGKPGSWSETAYWSAGLLNKSDWKAGWIGYDKPRAQAEKQFKDKNLDYLLVPARLLRKEFTLSKTPRRAVLYASALGNYEMHINGRRVGEDFFAPGWTDYRVRVYYNTYDVTEMLDEGSNAIAGILTGGWYCGYVGGKKNRDHYGKNPRLAAQLAIEYQDGTKETLTTDQSWKTSTGAILESDFLQGETYDARLETVGWDKPGFDDQLWEKPDTSEHPQIKFGSYPAQTVQVYQEIKPVSINQISQGKYILDMGTNFAGFARLKVKAPKGTKITLRFGERLKDDGTLYTDNLREARVIDTYICKGGGPELWQPRFTFHGFQYIELSGYPETCESDTVTGIELTSATPVTGSFECSDTRLNQLYHNICQTQRANFIEVPTDCPQRDERLGWTGDAQAYIRTACLNTDVQAFFRKWLTSLFDAQFENGDIPMVAPEISAWVGGSGGPAWSDAAIICPWALYQVYADKSLLEKHYDAMARFMDYLDRSAPDNLAPKEFHCFGDWLDIDADTPKRLIYTAYTAGNARIMQNIAQILGKDQDAARYGEIYENFKQAFNRAYVSPDGIIKGDSQTCYVLALWFDLVDGEMRGKAAGHLIERIKERNWHLSTGFVGTRDLMHVLTKIGRSDVAYRLLFKDTFPSWLFPVKNGATSIWERWNSWTPEDGFGDTGMNSFSHYTYGSVGQWIFENMVGIKPLKPGYKEFQIRPVITDKLSFVKASYDCIHGRISVDWHRRDQSTTLSVTVPPNTTAWIYVPGESEPYKAGWGEYTYKF</sequence>
<evidence type="ECO:0000256" key="2">
    <source>
        <dbReference type="ARBA" id="ARBA00012652"/>
    </source>
</evidence>
<dbReference type="EC" id="3.2.1.40" evidence="2"/>
<dbReference type="GO" id="GO:0030596">
    <property type="term" value="F:alpha-L-rhamnosidase activity"/>
    <property type="evidence" value="ECO:0007669"/>
    <property type="project" value="UniProtKB-EC"/>
</dbReference>
<dbReference type="Pfam" id="PF08531">
    <property type="entry name" value="Bac_rhamnosid_N"/>
    <property type="match status" value="1"/>
</dbReference>
<dbReference type="InterPro" id="IPR013737">
    <property type="entry name" value="Bac_rhamnosid_N"/>
</dbReference>
<evidence type="ECO:0000259" key="5">
    <source>
        <dbReference type="Pfam" id="PF08531"/>
    </source>
</evidence>